<dbReference type="Pfam" id="PF00847">
    <property type="entry name" value="AP2"/>
    <property type="match status" value="1"/>
</dbReference>
<keyword evidence="11" id="KW-1185">Reference proteome</keyword>
<dbReference type="PROSITE" id="PS51032">
    <property type="entry name" value="AP2_ERF"/>
    <property type="match status" value="1"/>
</dbReference>
<dbReference type="PANTHER" id="PTHR32467">
    <property type="entry name" value="AP2-LIKE ETHYLENE-RESPONSIVE TRANSCRIPTION FACTOR"/>
    <property type="match status" value="1"/>
</dbReference>
<dbReference type="EMBL" id="CM002876">
    <property type="protein sequence ID" value="KFK27549.1"/>
    <property type="molecule type" value="Genomic_DNA"/>
</dbReference>
<organism evidence="10 11">
    <name type="scientific">Arabis alpina</name>
    <name type="common">Alpine rock-cress</name>
    <dbReference type="NCBI Taxonomy" id="50452"/>
    <lineage>
        <taxon>Eukaryota</taxon>
        <taxon>Viridiplantae</taxon>
        <taxon>Streptophyta</taxon>
        <taxon>Embryophyta</taxon>
        <taxon>Tracheophyta</taxon>
        <taxon>Spermatophyta</taxon>
        <taxon>Magnoliopsida</taxon>
        <taxon>eudicotyledons</taxon>
        <taxon>Gunneridae</taxon>
        <taxon>Pentapetalae</taxon>
        <taxon>rosids</taxon>
        <taxon>malvids</taxon>
        <taxon>Brassicales</taxon>
        <taxon>Brassicaceae</taxon>
        <taxon>Arabideae</taxon>
        <taxon>Arabis</taxon>
    </lineage>
</organism>
<dbReference type="GO" id="GO:0005634">
    <property type="term" value="C:nucleus"/>
    <property type="evidence" value="ECO:0007669"/>
    <property type="project" value="UniProtKB-SubCell"/>
</dbReference>
<gene>
    <name evidence="10" type="ordered locus">AALP_Aa8g398000</name>
</gene>
<protein>
    <submittedName>
        <fullName evidence="10">Ethylene-responsive transcription factor rap2-7</fullName>
    </submittedName>
</protein>
<dbReference type="Proteomes" id="UP000029120">
    <property type="component" value="Chromosome 8"/>
</dbReference>
<dbReference type="FunFam" id="3.30.730.10:FF:000004">
    <property type="entry name" value="AP2-like ethylene-responsive transcription factor"/>
    <property type="match status" value="1"/>
</dbReference>
<keyword evidence="4" id="KW-0010">Activator</keyword>
<evidence type="ECO:0000259" key="9">
    <source>
        <dbReference type="PROSITE" id="PS51032"/>
    </source>
</evidence>
<name>A0A087GCE7_ARAAL</name>
<evidence type="ECO:0000256" key="8">
    <source>
        <dbReference type="SAM" id="MobiDB-lite"/>
    </source>
</evidence>
<dbReference type="GO" id="GO:0003700">
    <property type="term" value="F:DNA-binding transcription factor activity"/>
    <property type="evidence" value="ECO:0007669"/>
    <property type="project" value="InterPro"/>
</dbReference>
<keyword evidence="2" id="KW-0805">Transcription regulation</keyword>
<dbReference type="SUPFAM" id="SSF54171">
    <property type="entry name" value="DNA-binding domain"/>
    <property type="match status" value="1"/>
</dbReference>
<feature type="region of interest" description="Disordered" evidence="8">
    <location>
        <begin position="144"/>
        <end position="169"/>
    </location>
</feature>
<reference evidence="11" key="1">
    <citation type="journal article" date="2015" name="Nat. Plants">
        <title>Genome expansion of Arabis alpina linked with retrotransposition and reduced symmetric DNA methylation.</title>
        <authorList>
            <person name="Willing E.M."/>
            <person name="Rawat V."/>
            <person name="Mandakova T."/>
            <person name="Maumus F."/>
            <person name="James G.V."/>
            <person name="Nordstroem K.J."/>
            <person name="Becker C."/>
            <person name="Warthmann N."/>
            <person name="Chica C."/>
            <person name="Szarzynska B."/>
            <person name="Zytnicki M."/>
            <person name="Albani M.C."/>
            <person name="Kiefer C."/>
            <person name="Bergonzi S."/>
            <person name="Castaings L."/>
            <person name="Mateos J.L."/>
            <person name="Berns M.C."/>
            <person name="Bujdoso N."/>
            <person name="Piofczyk T."/>
            <person name="de Lorenzo L."/>
            <person name="Barrero-Sicilia C."/>
            <person name="Mateos I."/>
            <person name="Piednoel M."/>
            <person name="Hagmann J."/>
            <person name="Chen-Min-Tao R."/>
            <person name="Iglesias-Fernandez R."/>
            <person name="Schuster S.C."/>
            <person name="Alonso-Blanco C."/>
            <person name="Roudier F."/>
            <person name="Carbonero P."/>
            <person name="Paz-Ares J."/>
            <person name="Davis S.J."/>
            <person name="Pecinka A."/>
            <person name="Quesneville H."/>
            <person name="Colot V."/>
            <person name="Lysak M.A."/>
            <person name="Weigel D."/>
            <person name="Coupland G."/>
            <person name="Schneeberger K."/>
        </authorList>
    </citation>
    <scope>NUCLEOTIDE SEQUENCE [LARGE SCALE GENOMIC DNA]</scope>
    <source>
        <strain evidence="11">cv. Pajares</strain>
    </source>
</reference>
<dbReference type="CDD" id="cd00018">
    <property type="entry name" value="AP2"/>
    <property type="match status" value="1"/>
</dbReference>
<feature type="region of interest" description="Disordered" evidence="8">
    <location>
        <begin position="1"/>
        <end position="36"/>
    </location>
</feature>
<dbReference type="OrthoDB" id="1081610at2759"/>
<dbReference type="OMA" id="STQMDES"/>
<dbReference type="GO" id="GO:0003677">
    <property type="term" value="F:DNA binding"/>
    <property type="evidence" value="ECO:0007669"/>
    <property type="project" value="UniProtKB-KW"/>
</dbReference>
<dbReference type="PANTHER" id="PTHR32467:SF221">
    <property type="entry name" value="AP2-LIKE ETHYLENE-RESPONSIVE TRANSCRIPTION FACTOR TOE2"/>
    <property type="match status" value="1"/>
</dbReference>
<evidence type="ECO:0000256" key="5">
    <source>
        <dbReference type="ARBA" id="ARBA00023163"/>
    </source>
</evidence>
<sequence length="569" mass="62888">MLDLNLDVESTESTQNRRDLTKGVSGGAMDESVTSNSSVVNADASSCIDGEEELCSTRAVKFQFEILKGGLGGEEDEEEEEEVEGRSVVMMTKEFFPVATKSDGDCVSYLDSNAQSSRSSVDISFQRGKQGGDFLSGCGSGGDGLRVMQPPAQPVKKSRRGPRSKSSQYRGVTFYRRTGRWESHIWDCGKQVYLGGFDTAHAAARAYDRAAVKFRGLEADINFIISDYEEDIKQMANLSKEEVVQVLRRQSSGFSRNNLRHQGVAMQKIGGWGAQMEQFHGNMKFCNTNCSESYVNRACDKAAIKWNGREAASFIEPHASRMIPEAANVMLDLNLRISLSLGDSPKQKDRSLRFHNVPNGIICGRSSKVYIFLCSSPDMIYFTFRCVLLQPLLKCFSVDIYSQQLKATFRLTSSSPRGSSLIHEFLALWFALHSQMENNMAAATCNTPFNFLKRGSDHISNHHGLPPAFFSHTERTSEKGLMLHPSQSLQARTWQAQDQSSGGTATVLNAASSGFSLAAATHPPSSTATLHPSQPFLNLNLPGLYVIHPNDYTSQQHHHHLMNRPQAPP</sequence>
<keyword evidence="3" id="KW-0238">DNA-binding</keyword>
<evidence type="ECO:0000256" key="6">
    <source>
        <dbReference type="ARBA" id="ARBA00023242"/>
    </source>
</evidence>
<evidence type="ECO:0000313" key="10">
    <source>
        <dbReference type="EMBL" id="KFK27549.1"/>
    </source>
</evidence>
<keyword evidence="6" id="KW-0539">Nucleus</keyword>
<dbReference type="SMART" id="SM00380">
    <property type="entry name" value="AP2"/>
    <property type="match status" value="1"/>
</dbReference>
<proteinExistence type="inferred from homology"/>
<evidence type="ECO:0000313" key="11">
    <source>
        <dbReference type="Proteomes" id="UP000029120"/>
    </source>
</evidence>
<comment type="similarity">
    <text evidence="7">Belongs to the AP2/ERF transcription factor family. AP2 subfamily.</text>
</comment>
<dbReference type="eggNOG" id="ENOG502R1D7">
    <property type="taxonomic scope" value="Eukaryota"/>
</dbReference>
<dbReference type="Gramene" id="KFK27549">
    <property type="protein sequence ID" value="KFK27549"/>
    <property type="gene ID" value="AALP_AA8G398000"/>
</dbReference>
<evidence type="ECO:0000256" key="3">
    <source>
        <dbReference type="ARBA" id="ARBA00023125"/>
    </source>
</evidence>
<dbReference type="InterPro" id="IPR001471">
    <property type="entry name" value="AP2/ERF_dom"/>
</dbReference>
<evidence type="ECO:0000256" key="2">
    <source>
        <dbReference type="ARBA" id="ARBA00023015"/>
    </source>
</evidence>
<evidence type="ECO:0000256" key="7">
    <source>
        <dbReference type="ARBA" id="ARBA00037973"/>
    </source>
</evidence>
<dbReference type="AlphaFoldDB" id="A0A087GCE7"/>
<dbReference type="Gene3D" id="3.30.730.10">
    <property type="entry name" value="AP2/ERF domain"/>
    <property type="match status" value="1"/>
</dbReference>
<accession>A0A087GCE7</accession>
<keyword evidence="5" id="KW-0804">Transcription</keyword>
<dbReference type="InterPro" id="IPR016177">
    <property type="entry name" value="DNA-bd_dom_sf"/>
</dbReference>
<evidence type="ECO:0000256" key="4">
    <source>
        <dbReference type="ARBA" id="ARBA00023159"/>
    </source>
</evidence>
<dbReference type="InterPro" id="IPR036955">
    <property type="entry name" value="AP2/ERF_dom_sf"/>
</dbReference>
<comment type="subcellular location">
    <subcellularLocation>
        <location evidence="1">Nucleus</location>
    </subcellularLocation>
</comment>
<evidence type="ECO:0000256" key="1">
    <source>
        <dbReference type="ARBA" id="ARBA00004123"/>
    </source>
</evidence>
<feature type="domain" description="AP2/ERF" evidence="9">
    <location>
        <begin position="168"/>
        <end position="224"/>
    </location>
</feature>